<sequence>MIKVCNLSGGYGSQRIIKNISFSVEKGEFLGILGPNGSGKTTLLNTMAGTLPAAEGSVHLAGKPVARYKPKELAQIMAVLPQKTSQTFTFTVKETVSFGRYPFQKGLFRQMDEKDEAIVQEVMEQTGVALFAQKSIRDLSGGEQQRVYLAQALAQQPDVLLLDEPTNFLDMSYQKELLDLVKRLTREKGLAAVGIFHDVNAASLYCDWLLFMKKGTAGQKRKPEHAMTERQIKTVYDTEVNTLVHHESPKPFIAIKPEQPVLKRPEIIPFASLLKSERDCLLLQTETPLRVLSASGIGSGFSWSRTFIQKQMPAHTKEELAALLTAEGFTLQETCAMASADKPGQPICRTFEDGDLSVCISVSSHFTIWMFINGYLSDEAFVRAVMTAGEARGKALGAGEQAADGGVLIAASQENGLASKTAGEERLMQLIRFGANECVKEAVNRLK</sequence>
<accession>A0ABM5M1B3</accession>
<keyword evidence="7" id="KW-1185">Reference proteome</keyword>
<dbReference type="SUPFAM" id="SSF52540">
    <property type="entry name" value="P-loop containing nucleoside triphosphate hydrolases"/>
    <property type="match status" value="1"/>
</dbReference>
<evidence type="ECO:0000259" key="5">
    <source>
        <dbReference type="PROSITE" id="PS50893"/>
    </source>
</evidence>
<proteinExistence type="predicted"/>
<dbReference type="CDD" id="cd03214">
    <property type="entry name" value="ABC_Iron-Siderophores_B12_Hemin"/>
    <property type="match status" value="1"/>
</dbReference>
<dbReference type="InterPro" id="IPR003593">
    <property type="entry name" value="AAA+_ATPase"/>
</dbReference>
<dbReference type="PROSITE" id="PS50893">
    <property type="entry name" value="ABC_TRANSPORTER_2"/>
    <property type="match status" value="1"/>
</dbReference>
<keyword evidence="3" id="KW-0067">ATP-binding</keyword>
<dbReference type="EMBL" id="CP002207">
    <property type="protein sequence ID" value="ADP33822.1"/>
    <property type="molecule type" value="Genomic_DNA"/>
</dbReference>
<keyword evidence="4" id="KW-1278">Translocase</keyword>
<evidence type="ECO:0000256" key="2">
    <source>
        <dbReference type="ARBA" id="ARBA00022741"/>
    </source>
</evidence>
<name>A0ABM5M1B3_BACA1</name>
<dbReference type="Gene3D" id="3.40.50.300">
    <property type="entry name" value="P-loop containing nucleotide triphosphate hydrolases"/>
    <property type="match status" value="1"/>
</dbReference>
<protein>
    <submittedName>
        <fullName evidence="6">Vitamin B12 transport system, ATPase component</fullName>
    </submittedName>
</protein>
<dbReference type="SMART" id="SM00382">
    <property type="entry name" value="AAA"/>
    <property type="match status" value="1"/>
</dbReference>
<dbReference type="PANTHER" id="PTHR42794">
    <property type="entry name" value="HEMIN IMPORT ATP-BINDING PROTEIN HMUV"/>
    <property type="match status" value="1"/>
</dbReference>
<evidence type="ECO:0000256" key="3">
    <source>
        <dbReference type="ARBA" id="ARBA00022840"/>
    </source>
</evidence>
<dbReference type="RefSeq" id="WP_003326968.1">
    <property type="nucleotide sequence ID" value="NC_014639.1"/>
</dbReference>
<evidence type="ECO:0000313" key="6">
    <source>
        <dbReference type="EMBL" id="ADP33822.1"/>
    </source>
</evidence>
<dbReference type="Pfam" id="PF00005">
    <property type="entry name" value="ABC_tran"/>
    <property type="match status" value="1"/>
</dbReference>
<dbReference type="Proteomes" id="UP000006867">
    <property type="component" value="Chromosome"/>
</dbReference>
<organism evidence="6 7">
    <name type="scientific">Bacillus atrophaeus (strain 1942)</name>
    <dbReference type="NCBI Taxonomy" id="720555"/>
    <lineage>
        <taxon>Bacteria</taxon>
        <taxon>Bacillati</taxon>
        <taxon>Bacillota</taxon>
        <taxon>Bacilli</taxon>
        <taxon>Bacillales</taxon>
        <taxon>Bacillaceae</taxon>
        <taxon>Bacillus</taxon>
    </lineage>
</organism>
<gene>
    <name evidence="6" type="ordered locus">BATR1942_14500</name>
</gene>
<evidence type="ECO:0000256" key="4">
    <source>
        <dbReference type="ARBA" id="ARBA00022967"/>
    </source>
</evidence>
<reference evidence="6 7" key="1">
    <citation type="journal article" date="2011" name="Front. Microbiol.">
        <title>Genomic signatures of strain selection and enhancement in Bacillus atrophaeus var. globigii, a historical biowarfare simulant.</title>
        <authorList>
            <person name="Gibbons H.S."/>
            <person name="Broomall S.M."/>
            <person name="McNew L.A."/>
            <person name="Daligault H."/>
            <person name="Chapman C."/>
            <person name="Bruce D."/>
            <person name="Karavis M."/>
            <person name="Krepps M."/>
            <person name="McGregor P.A."/>
            <person name="Hong C."/>
            <person name="Park K.H."/>
            <person name="Akmal A."/>
            <person name="Feldman A."/>
            <person name="Lin J.S."/>
            <person name="Chang W.E."/>
            <person name="Higgs B.W."/>
            <person name="Demirev P."/>
            <person name="Lindquist J."/>
            <person name="Liem A."/>
            <person name="Fochler E."/>
            <person name="Read T.D."/>
            <person name="Tapia R."/>
            <person name="Johnson S."/>
            <person name="Bishop-Lilly K.A."/>
            <person name="Detter C."/>
            <person name="Han C."/>
            <person name="Sozhamannan S."/>
            <person name="Rosenzweig C.N."/>
            <person name="Skowronski E.W."/>
        </authorList>
    </citation>
    <scope>NUCLEOTIDE SEQUENCE [LARGE SCALE GENOMIC DNA]</scope>
    <source>
        <strain evidence="6 7">1942</strain>
    </source>
</reference>
<dbReference type="InterPro" id="IPR003439">
    <property type="entry name" value="ABC_transporter-like_ATP-bd"/>
</dbReference>
<dbReference type="InterPro" id="IPR027417">
    <property type="entry name" value="P-loop_NTPase"/>
</dbReference>
<feature type="domain" description="ABC transporter" evidence="5">
    <location>
        <begin position="2"/>
        <end position="239"/>
    </location>
</feature>
<dbReference type="PANTHER" id="PTHR42794:SF1">
    <property type="entry name" value="HEMIN IMPORT ATP-BINDING PROTEIN HMUV"/>
    <property type="match status" value="1"/>
</dbReference>
<keyword evidence="1" id="KW-0813">Transport</keyword>
<evidence type="ECO:0000256" key="1">
    <source>
        <dbReference type="ARBA" id="ARBA00022448"/>
    </source>
</evidence>
<keyword evidence="2" id="KW-0547">Nucleotide-binding</keyword>
<evidence type="ECO:0000313" key="7">
    <source>
        <dbReference type="Proteomes" id="UP000006867"/>
    </source>
</evidence>